<dbReference type="HOGENOM" id="CLU_002639_3_1_1"/>
<evidence type="ECO:0000313" key="3">
    <source>
        <dbReference type="Proteomes" id="UP000001067"/>
    </source>
</evidence>
<sequence>MDEYTDDTDSENSSEYSVPFAECLICGDLNSGWDSEFVQTDDFVASANGKCSACEMLLRGLSLVTDIQLVTKLRFDYDAALHILCWDDSDSVTSYEFYISSSGKIDGAWSHTSRDLLSPLDERLDLAKSWLDNCLESHSRCPPIVNKLPKRLLMLGDADDDIHLYETAGERASYVALSYCWGTAGNIKTTQENLKQRLKRIHTQEIPKTILDAVHITRHFGFKYLWVDSLCIVQNDRIDWAEQAPMMSDVYNKAAFTIAAHSENVHGGCLSTDQTRNTALATFDTIIAGQSTTISIRMDTRNNGLCPAHGVNGNERSKLENRGWTLQEYFLAERILHCTNSEMAWECSSHTSCECSTESEPDYGFRIGAQEFKKLICWKPDSMQQRSYLVNKIHDMWRDVVEEFTHRSLTFSDDKLPAIAGLASAVSQAFPGILSTTDYIFGLWRKDLISHLLWCRINDGTSTERLSQNKAPSWSWASLSHGPVFYPADNSIVDWFCEQWEFIEECEILSVHCSPSTPNIFGPGTGRIRLEGKLRQITLDHICDDSRPVTSKLSSADMNLTFDVHHDAYLGQSYYVLVLGRVMRKEKEKMATEAVHGILLAKSEVEQDLFYRVGYAKGDEHPLSSTRLVEGETRRIDVI</sequence>
<accession>E3S9T5</accession>
<evidence type="ECO:0000259" key="1">
    <source>
        <dbReference type="Pfam" id="PF06985"/>
    </source>
</evidence>
<dbReference type="OrthoDB" id="3486565at2759"/>
<evidence type="ECO:0000313" key="2">
    <source>
        <dbReference type="EMBL" id="EFQ85267.1"/>
    </source>
</evidence>
<protein>
    <recommendedName>
        <fullName evidence="1">Heterokaryon incompatibility domain-containing protein</fullName>
    </recommendedName>
</protein>
<dbReference type="InterPro" id="IPR010730">
    <property type="entry name" value="HET"/>
</dbReference>
<dbReference type="PANTHER" id="PTHR33112:SF16">
    <property type="entry name" value="HETEROKARYON INCOMPATIBILITY DOMAIN-CONTAINING PROTEIN"/>
    <property type="match status" value="1"/>
</dbReference>
<dbReference type="AlphaFoldDB" id="E3S9T5"/>
<dbReference type="STRING" id="861557.E3S9T5"/>
<dbReference type="KEGG" id="pte:PTT_19829"/>
<dbReference type="EMBL" id="GL537954">
    <property type="protein sequence ID" value="EFQ85267.1"/>
    <property type="molecule type" value="Genomic_DNA"/>
</dbReference>
<keyword evidence="3" id="KW-1185">Reference proteome</keyword>
<feature type="domain" description="Heterokaryon incompatibility" evidence="1">
    <location>
        <begin position="174"/>
        <end position="328"/>
    </location>
</feature>
<name>E3S9T5_PYRTT</name>
<dbReference type="PANTHER" id="PTHR33112">
    <property type="entry name" value="DOMAIN PROTEIN, PUTATIVE-RELATED"/>
    <property type="match status" value="1"/>
</dbReference>
<dbReference type="Proteomes" id="UP000001067">
    <property type="component" value="Unassembled WGS sequence"/>
</dbReference>
<gene>
    <name evidence="2" type="ORF">PTT_19829</name>
</gene>
<dbReference type="Pfam" id="PF06985">
    <property type="entry name" value="HET"/>
    <property type="match status" value="1"/>
</dbReference>
<dbReference type="eggNOG" id="ENOG502SJD3">
    <property type="taxonomic scope" value="Eukaryota"/>
</dbReference>
<proteinExistence type="predicted"/>
<reference evidence="2 3" key="1">
    <citation type="journal article" date="2010" name="Genome Biol.">
        <title>A first genome assembly of the barley fungal pathogen Pyrenophora teres f. teres.</title>
        <authorList>
            <person name="Ellwood S.R."/>
            <person name="Liu Z."/>
            <person name="Syme R.A."/>
            <person name="Lai Z."/>
            <person name="Hane J.K."/>
            <person name="Keiper F."/>
            <person name="Moffat C.S."/>
            <person name="Oliver R.P."/>
            <person name="Friesen T.L."/>
        </authorList>
    </citation>
    <scope>NUCLEOTIDE SEQUENCE [LARGE SCALE GENOMIC DNA]</scope>
    <source>
        <strain evidence="2 3">0-1</strain>
    </source>
</reference>
<organism evidence="3">
    <name type="scientific">Pyrenophora teres f. teres (strain 0-1)</name>
    <name type="common">Barley net blotch fungus</name>
    <name type="synonym">Drechslera teres f. teres</name>
    <dbReference type="NCBI Taxonomy" id="861557"/>
    <lineage>
        <taxon>Eukaryota</taxon>
        <taxon>Fungi</taxon>
        <taxon>Dikarya</taxon>
        <taxon>Ascomycota</taxon>
        <taxon>Pezizomycotina</taxon>
        <taxon>Dothideomycetes</taxon>
        <taxon>Pleosporomycetidae</taxon>
        <taxon>Pleosporales</taxon>
        <taxon>Pleosporineae</taxon>
        <taxon>Pleosporaceae</taxon>
        <taxon>Pyrenophora</taxon>
    </lineage>
</organism>